<dbReference type="PROSITE" id="PS50823">
    <property type="entry name" value="KH_TYPE_2"/>
    <property type="match status" value="1"/>
</dbReference>
<dbReference type="Gene3D" id="1.10.8.720">
    <property type="entry name" value="Region D6 of dynein motor"/>
    <property type="match status" value="1"/>
</dbReference>
<feature type="coiled-coil region" evidence="16">
    <location>
        <begin position="1133"/>
        <end position="1210"/>
    </location>
</feature>
<feature type="compositionally biased region" description="Basic and acidic residues" evidence="17">
    <location>
        <begin position="2233"/>
        <end position="2253"/>
    </location>
</feature>
<proteinExistence type="inferred from homology"/>
<dbReference type="EMBL" id="KI965405">
    <property type="protein sequence ID" value="EUD70471.1"/>
    <property type="molecule type" value="Genomic_DNA"/>
</dbReference>
<dbReference type="InterPro" id="IPR042219">
    <property type="entry name" value="AAA_lid_11_sf"/>
</dbReference>
<dbReference type="InterPro" id="IPR004044">
    <property type="entry name" value="KH_dom_type_2"/>
</dbReference>
<dbReference type="Pfam" id="PF18199">
    <property type="entry name" value="Dynein_C"/>
    <property type="match status" value="1"/>
</dbReference>
<dbReference type="FunFam" id="1.20.920.20:FF:000001">
    <property type="entry name" value="dynein heavy chain 2, axonemal"/>
    <property type="match status" value="1"/>
</dbReference>
<dbReference type="InterPro" id="IPR009019">
    <property type="entry name" value="KH_sf_prok-type"/>
</dbReference>
<dbReference type="Gene3D" id="1.10.8.1220">
    <property type="match status" value="1"/>
</dbReference>
<dbReference type="Pfam" id="PF12774">
    <property type="entry name" value="AAA_6"/>
    <property type="match status" value="2"/>
</dbReference>
<evidence type="ECO:0000256" key="1">
    <source>
        <dbReference type="ARBA" id="ARBA00004245"/>
    </source>
</evidence>
<dbReference type="InterPro" id="IPR015946">
    <property type="entry name" value="KH_dom-like_a/b"/>
</dbReference>
<dbReference type="InterPro" id="IPR026983">
    <property type="entry name" value="DHC"/>
</dbReference>
<dbReference type="Pfam" id="PF22597">
    <property type="entry name" value="DYN_lid"/>
    <property type="match status" value="1"/>
</dbReference>
<dbReference type="InterPro" id="IPR041658">
    <property type="entry name" value="AAA_lid_11"/>
</dbReference>
<dbReference type="Gene3D" id="3.10.490.20">
    <property type="match status" value="1"/>
</dbReference>
<feature type="region of interest" description="Disordered" evidence="17">
    <location>
        <begin position="2217"/>
        <end position="2253"/>
    </location>
</feature>
<dbReference type="InterPro" id="IPR005703">
    <property type="entry name" value="Ribosomal_uS3_euk/arc"/>
</dbReference>
<evidence type="ECO:0000256" key="8">
    <source>
        <dbReference type="ARBA" id="ARBA00022980"/>
    </source>
</evidence>
<dbReference type="Gene3D" id="1.10.472.130">
    <property type="match status" value="1"/>
</dbReference>
<sequence length="6609" mass="779884">MSEEISEDFIRSWIENKICLSKYSFDSIWNDDYNKIVHNWIFNANSKILYIYIPDCDPIKLSFSFDVPKEIIDESINEYIIFLKLNTKKITYDNIDNVILYNKVKCNIKENILNLMDRVFIPLLDMKNKSSIIIQNDFNMTTIEFMAYITQLFAKNKLIYCPKIEADDIQHSGADKSYVQIFERLLNHWINDIQKLFKNICIKELNYMTLSEYMSDTEEKHSILKDLLEEVNFEIVNSILSFLEKNNCANVKKYNTLIDSIKKECNELEEKLKALKMLKEPFSNFDDNISTENIYIILPIVVNRLKLIFQYSKYYKNSDKINNLITLLLNEFIKKLQNYIDLSKIYTQDVKELSKTLDECINFVSYWDYLINISFRNSPENSKIFDSILQHTNLSNIISFKNKCIDLKEICYACDQFLFSITEEDIKTFSYEHYHIIKKGFDDIKSTFFNELIRIRKLKYEILSIKHNEWNDDFKKTKELIKVLESIFINLIKISFENCSNIEYTIFLFDKFYTLAITENIKSFMNKKTIDIWWCFINYIDSYSKYFNNFLDNPLIYFSYNIRYEYHSSCIMFAKNISLKLHKIFEKLSNLYYIPIVKEKEIAYEKYLNFQNSINTYIKQINSMWVNELKAISAKKNNSLVNTLLDNSILTKIKDKYLENTYNVEIKKVLSEVNFWLKIKDEHIFLPNVINEISFHEDRLKIAKEYVNRLVRNYNGICLMLNNDQYKIFEFILKNIYNNIENTLFKFNWNKDSIKLNVLFSLLNECINIKTIIAAFKKHDEQIKEILNEIEHISIISIDDKRTYTPDEFEEEQNINIESIRSILRDKHTNIIKILKEMLLYIEKYSGKSLNSFKSYIVNVEKIFQKKYFVSVKVSLYNYYKLLTDKISNDAVENYPLFKIYVKMNKNKELIYDFPHQPSKNLTDGIYKKASDMFYNFPKFTKVIFKNRQNQIKKKLAFVFSTTNINDKDSTNVNQENALKKNDNNNQCIKLLNQINIIYNNFMEKLKEKIKWLKYYNLKLLNLNEKELLHNLYTSEDTMKYIYNQINVFKNMEETIEQDIDKEVILFIEINLSILKEELLSDFKKYKELFLNYINTKCKKKLEELYCFFKENSTNLLKTPTDINGLKEHNSLLEYCNNNYEQNKKDLDKLEEDYLKLIELKGELNEDEIMKLKISSILSNKFEVLLKESKTMYLDTKEKMKNEIKNLYNEFNKLWQKKKTIFYKEIPISIQNNPNDALEMIKFYEKELVNIKQIQDGLKNKIILFNIDDVCDEQIKDMEVDLCHLKYMWEMIKFWRIIFDFIKNVNIFYLYDILNNLIITIKEYIKKNLTETLSFLEEKNKMNQSLDMSNMHINTKLDGDEFTINQNSISSVEENKNTDNNPDENSLNNKLSMRDTKNLNIKIFLNQLKTNFVDIFEQFLINMKVRNNWEIYKELKNNVGKLKFSLILVEILTDECIKFRHFKEIELKTNVQWTLNNITINDIVEHKLYKEIKFITILYNNAEKELFIENNLKKIVNKYKNMRLCISNYKSSFLIKDTDKIFNNINEDIFLLNNIKIYNFDINFLKKTEKWEAILGNLYDNLEIICFIQNKNEYLKYFLSSSGSMKPYLKKIYEQYSICNQKYVKAIKSFDNSYILDKINNNANIQMFLQIHKQLNLIEKSLESYLDRKKSSFPRLYFLSNKEILEILGIYKDPMLLKKKIQKLFFSIYSIEFVPLEKKKKNLQISSSKPLMIVNINEGNKNIHNFGTNEKLPNKEKLIKNDNTHYEQDQNNNYGVDNCNNACYFSNYDIYIYSQCNEKIKLQKKMPLNCDSSTVILNKLEENIYETLKINLVNVQTELKGSNLKNWILNNPQQLVLASKCINFTNDYEYSLMQIKKGSHIFVNHMKKENNKELAFLSDLIKTVKDKKNYIKISSLILLESYYKDVAEKLFKNKMECNDNFLWLCQIKYILTEDLENNYLASQKGLSRTDMPDQHGNILADNQTTNNSKINNIKNELDRDLINGKYINRRGTTDPTTSSTAYSSAKKNNEDLSVNEKLSNTKHHAFFRKDLTKKAGISNVNKNIKEDKKNVIGNNNNIQDKKINFSGKNSSKILNRKGNTCCKTEEVNSIKKQENECKNNEDNDQYLDVLEKEYIKTDESEREDEYEEVNETESQKNNDLDKFEDDANEEAEKDLNYLEINENDDNLNEGGNNYKNNYLDKNKIDEADEGKDNFSENAEMKENKILTKNNRSVSDKKISDNNNDGTRKEMNKIEEDVDDKNSKQLKYLKTINLMLKKSMTLYLHYFNNKRKYSYEYQGNNSRLVITPLTEKCFYSCLFSLDNFYVNAIKGETGVGKSETIKEFSKIFGTNIISINCNNNNTSKYIGNVLSGLLQSGFWCCFDEFNRIEGNVIAVVVEQFRSIKHILHRLQFKTDNEDKNNIGSVNTNFEYFDYEDISSYHNMTKLKMPNSGNNNNNYNSFSIFTSNEIAKENKNQKNDTSIEMKNESPTYIKCNSNDWEINGKTNDINDENMKGMSENLGNNVDTNESDHIKIGCSDNNNKEKTSLDSEIINNKYNEHDSIRNYNGNTLSFDNYDAENKIDTNKHAYFEGKYIKINNNCSIYLTLCKDNNDCIYSLENYNNVIQEFSFKSPNFSLICQFSLASIGFKNSKKLAKKINTCYSLLYEFLSKQKQYSIDLREIKNLLNLVSDEFIRNMNVKSEEEIIYDALVEVNESKLLKDDLNIFYKFLKDLFPLVKKNNEKTKNNETSIKIITNIMANMGYTVNDYYINSILKLYKIKKTNRGIILVGKSCSGKTSIINIFRHYCDFIKNNNMCNPDNSFSVQSSIVGGSGIIDENGNDDKKMFTKGNISYDSAYNMKNKKKTITNYNEDFMNLSQMNNTDINSKITNNKNIYESYNLLSPNNLFCNKYKNQGNSTNIIPNNVVYNNRLSTLSAGSSIQGKTVGSPLVDISNTYKKGTENNDYNIDVTVFNPMSTDIKKLYGYYNNEKEIYEDGILSLIIKRLFENNNSNEKWLILDGPLDMLTTEPLHSLFDEHRVLTLINGNRIKFSDNAFIFFEIENLKNCAPSFISRSKIVFMNEEEFNYEWIISSYLERNFFNLEEKNLVQGFFNKYVKKIMNAKKNNKYNLIIDVSDAHIIISICQLYDMLCNLYDKNFPRNLNPSLCLEKLFLQSIIYIFSNILCPRSKELLDHLIKSIDNTFPHLHTIFDYIISKNNFNWVLWDELITTNHNFLPNVKEHFFSYDNYNFIKNDSNMKYMGVNQLNDTLNPETDFNKFLLSTNLEFSKNFNKYTINYNNLFSDSNNKNTLDEYQTYNFNFMTDNGTPNTNDMNNIDNYNMFSTYSKDNIYSDNNFMDSNIFNTYSKNLSNNYFSDNTFSNNNFSDNLMSYKNLNNENNNYPIMNNYGNPNINIGNNQISHNDNINNDNMDLKNNNDYNLDNGNLIESYEKSSLKNFYSQKDNLNEIDDMHKNKQKYFQEKFNDNIYIENVESLRKKNIINILMYNKKNILLVGNKLSGKTFFMKYNILPYIKDDISTYYTFVSKLYNSNLLEKKIEINVEKKCRNIYKPIGSKKCLYFILDDLNNLQKYDDNVLNYSDHKNNDDSLLFDFNIDASRIAKNGNNSSSKTKSAPNTSILEFLNQFIDYNMYYNRDNATMKNIENLFFFLIYGNNKKYTSAFNKKLINRLHIVHLNEMDEGNIKNTFHVFLRHKFANFHEVIKNLAEPLSTATIRLFFECAKKFKPNLNCYHYFFHLKQIFKIIKGIYLSEASIYEEKESFLRLWANECFRVLGDQLMLKNERKVFNNILKKILHKKFYVSYNYLFPKKKTFYFCSYNFHDSKNENPYFFYQPISNENLLLEFFKNTISSYNTFATCNYERKKKEYFRNFNEIVSDPNMKKKTDKEYMSLINAQKEHISKEKKNVMKNGTQNNANGISNEYVENRNITKDKAGIDFQAYNNGLYNPNYSTPIFNDEMNISQEKSNKIPKEIEILVNKNDNDFNNIKTPINFILFKEAISNVCNFSRIFLFENEHFISIGDSSPGKFTCALIACFIYQIKIHVIKNFYYEHTNAVKTEEEDTGIQDRTPLSILSSDSNSKKTNKELYITKQSNIIDSKKNNHALDNIENKTDMLNNMEENVNDKSHKNLENSNIILHDLKNEDNIKKESVNLNDMKKTTEIKINTDIDDSNKVFANTTNYNKSSSLIEKLKCNYFITKFREALFNCYKNEKRCVLYYLDENMNDEILEFLHELYNNENLINMFNSEEIAYLKNIFLESELDLKKCDTLSEIIEELVKKNYHYVLFTSLKSNIFRKISNEYNVILKKSTVNYFLSWKNSSYNVIAQEKIQINNINVDVFTMLHNTALKFFEKIFVYIEEEINKKKTNEDSLFSNDFTGSMNSSYYTYKNENQYGGTNINKYNEYDTKHGTNSNIMSKSKNILTDNKESMKINDSIQMNTKENSNVASNKNTKVMQSSKNMNDISGDYLLTMDDKNDDDMQHNSNYIKSSKLVENKLNAQKYINFKHFLNFLQFFNHLYKKKSEEINDNEKKINLALKKLADAKNEIQEMQIKLSLQKENISKKQTECAQLLKEIEEKKKESNEKKKKIQEDSIRISSVEIETQKLAEDARKDLQNAIPELEVATQSLEQLDKKSISEVKAYTKPPDVVMQTLSIVMIILNKNPSWEHAKIELGDANFLSKLKSFDKDSVSDKTLKKIEKFTKNPIYSPKAVKKVSAATGALCMWVHALKMYAEVYREVAPKRLRLKLAEELLSKNRKELELAMDQLNEIEKNLLLLQEQHNESTQKNDELSKSYEESCLRIENVEKFFLNITDEKNRWEKYVKDNERIKKCVYGESILSSFFLVYTGLLNYEDRKFLIYDTCVNLLMKNHIYVNTNFNLVDYFIDPIQSLEFNINYLSNDVYMKENFILINNNFISNLIIDPHHQVKDWISRSYNNSKTLIISDFNFPDIFLKIIYCMNNGIPLLINNVKEKLEDILLLTIKKYNQFIMDRENNNENFMDVNDKNNSQNDTLIKEYIEKKNDLYKNYVNNGYINTSNNDKISYEEKIYFMKLQLLNGLNIHKDFKLYLVSNKNCFELDPLFYSLTAVILFNLNSETIDSILLNVIIMNNEKSLEDENKESLLQLVYVKKEIIRLENNILENVTKCQNKITEDDELINILLESKLQIDQKNGHLEEINDTLNRMNMNKNTFKPLAKKVSILFTILNDLKYLNKCYQFSLNHFINFFIYNINYLKKNMKTVSGSANERHEILFNSFFYEFIKHTKISLANKHHLFFVFYSLSRIMIYEDKISQDDYNFFIFGIKSNAEKEHLNYFKKIHLLQENKDSIKENIYNIRFKNNDDLHDEKKEKGEKRKRRKPKDIYENKNVNKITKDNEKKGTISDSYNYLDDDEEDDYEDDDEEFCDDDYGYDDENYEENDEDEEDDEKYGENDELYFENSEEYENKGNGNNKDTEINDGLYANTKKNINNNNADTTEVSDKIKSNHDPMNNKTKRSIKKKTYNSNNKNSNDYSERNYIDNSKFNNTSNSRDNQDNTDNSNDDISSSNEYKPLEIVNPGTDWISEMQWKYLLDIEKLKNFEGFINSFIKSIREWRRWYNFLEVENNVLPDEWEFNLTSFQKLIIIKILRPDRLNKAIENFVCSNISYNDMEVDHMNFEDILRPYKNADPITIIHKNNCDPFQYVHNYARKNNLKLKNLILTSHNINFVDHYLKDAMEKGHILFISNLPNSENNVHKLSKIIDNIFAKSSITDSSLSNSSSESSQFRINEKYISSSDNTGTNYNNSNDEKKEYKTGMNAITISNGMESIKLAEGDSNESENIDRHEIKKNSEDNKEVIKDQKKSYSTYEENTCDTLENIENYYPLLDDDNAYSNNMQNLLIKKNNNENIKINDKFRLFLSFLPDDKIPNSLLQKSIIVILDEPYNIKKSISILFKEQWVNEECKNIQLNKYKKVMLSLFWFHSILNNRKKFYNLGWNSENYFFSNKDVILSKYILEMFLNKNIKDIYWPYFHYYICDIIYGSQINDSFDEELLNIYAQEFFNDNIFKGKYVFSSCANYYLPPDINNEKALNNYLKEIPHNDSVEVFGQKPYSEITYNSIASEEIISLLFRVNSFHNNQYNFYSIASNSINEKNIYSFIKTLLHNMPHEIYVDNLIKKEYTQEQYIYVNLMLQEIYKHNMILRKARASLNKVQYAIKGETIINKKIYEIIKSLSDGLVPKSWKIFYIAKKRLINFFEDLNERIKQLNEWSINGHLQIHWLGGFYNPKSILKYVLHEYSRKNEINHDLVTFEFISISNSDEFKSNSRNPEDGIYVKKVILQGAKWDFINQSLIENDDNNIYSIIPIVYLKVILKKNNKDSNSIYNCPLYICQEKNTLNIKENYLIKISKKKKFINDGVFQAELNEFLARILAEDGYSGVEVRVTPIRTEVIIRATRTREVLGDKGRRIRELTSLVQKRFFNKSTNSVELFAERVENRGLCAMAQAESLRYKLLKGLAVRRACYGVLRHIMESGAKGCEVIVSGKLRAQRAKSMKFRDGYLISTGEPSKRFVNTATRSAQLKQGVLGIKVKIMLPTAIDTRTGLPSILPDNITVLEPKTDTIDAL</sequence>
<evidence type="ECO:0000256" key="14">
    <source>
        <dbReference type="ARBA" id="ARBA00035408"/>
    </source>
</evidence>
<dbReference type="Pfam" id="PF12777">
    <property type="entry name" value="MT"/>
    <property type="match status" value="1"/>
</dbReference>
<keyword evidence="3" id="KW-0963">Cytoplasm</keyword>
<dbReference type="SUPFAM" id="SSF52540">
    <property type="entry name" value="P-loop containing nucleoside triphosphate hydrolases"/>
    <property type="match status" value="2"/>
</dbReference>
<feature type="compositionally biased region" description="Acidic residues" evidence="17">
    <location>
        <begin position="2162"/>
        <end position="2172"/>
    </location>
</feature>
<dbReference type="InterPro" id="IPR036419">
    <property type="entry name" value="Ribosomal_S3_C_sf"/>
</dbReference>
<dbReference type="GO" id="GO:0003723">
    <property type="term" value="F:RNA binding"/>
    <property type="evidence" value="ECO:0007669"/>
    <property type="project" value="UniProtKB-UniRule"/>
</dbReference>
<evidence type="ECO:0000256" key="13">
    <source>
        <dbReference type="ARBA" id="ARBA00023274"/>
    </source>
</evidence>
<dbReference type="Gene3D" id="1.10.287.2620">
    <property type="match status" value="1"/>
</dbReference>
<dbReference type="NCBIfam" id="TIGR01008">
    <property type="entry name" value="uS3_euk_arch"/>
    <property type="match status" value="1"/>
</dbReference>
<dbReference type="Pfam" id="PF00189">
    <property type="entry name" value="Ribosomal_S3_C"/>
    <property type="match status" value="1"/>
</dbReference>
<dbReference type="InterPro" id="IPR041228">
    <property type="entry name" value="Dynein_C"/>
</dbReference>
<dbReference type="Gene3D" id="1.20.140.100">
    <property type="entry name" value="Dynein heavy chain, N-terminal domain 2"/>
    <property type="match status" value="1"/>
</dbReference>
<dbReference type="Gene3D" id="1.10.8.710">
    <property type="match status" value="1"/>
</dbReference>
<keyword evidence="13" id="KW-0687">Ribonucleoprotein</keyword>
<feature type="compositionally biased region" description="Acidic residues" evidence="17">
    <location>
        <begin position="2140"/>
        <end position="2151"/>
    </location>
</feature>
<dbReference type="SUPFAM" id="SSF54821">
    <property type="entry name" value="Ribosomal protein S3 C-terminal domain"/>
    <property type="match status" value="1"/>
</dbReference>
<dbReference type="Gene3D" id="1.20.920.20">
    <property type="match status" value="1"/>
</dbReference>
<comment type="similarity">
    <text evidence="2">Belongs to the universal ribosomal protein uS3 family.</text>
</comment>
<feature type="compositionally biased region" description="Basic residues" evidence="17">
    <location>
        <begin position="5501"/>
        <end position="5510"/>
    </location>
</feature>
<protein>
    <recommendedName>
        <fullName evidence="14">40S ribosomal protein S3</fullName>
    </recommendedName>
</protein>
<accession>W7AYD2</accession>
<dbReference type="Proteomes" id="UP000030659">
    <property type="component" value="Unassembled WGS sequence"/>
</dbReference>
<dbReference type="GO" id="GO:0051959">
    <property type="term" value="F:dynein light intermediate chain binding"/>
    <property type="evidence" value="ECO:0007669"/>
    <property type="project" value="InterPro"/>
</dbReference>
<feature type="coiled-coil region" evidence="16">
    <location>
        <begin position="251"/>
        <end position="278"/>
    </location>
</feature>
<dbReference type="Gene3D" id="3.20.180.20">
    <property type="entry name" value="Dynein heavy chain, N-terminal domain 2"/>
    <property type="match status" value="1"/>
</dbReference>
<evidence type="ECO:0000256" key="2">
    <source>
        <dbReference type="ARBA" id="ARBA00010761"/>
    </source>
</evidence>
<evidence type="ECO:0000256" key="10">
    <source>
        <dbReference type="ARBA" id="ARBA00023054"/>
    </source>
</evidence>
<dbReference type="InterPro" id="IPR001351">
    <property type="entry name" value="Ribosomal_uS3_C"/>
</dbReference>
<evidence type="ECO:0000256" key="4">
    <source>
        <dbReference type="ARBA" id="ARBA00022701"/>
    </source>
</evidence>
<keyword evidence="6" id="KW-0067">ATP-binding</keyword>
<dbReference type="InterPro" id="IPR024743">
    <property type="entry name" value="Dynein_HC_stalk"/>
</dbReference>
<keyword evidence="4" id="KW-0493">Microtubule</keyword>
<dbReference type="InterPro" id="IPR042222">
    <property type="entry name" value="Dynein_2_N"/>
</dbReference>
<dbReference type="GO" id="GO:0015935">
    <property type="term" value="C:small ribosomal subunit"/>
    <property type="evidence" value="ECO:0007669"/>
    <property type="project" value="InterPro"/>
</dbReference>
<feature type="region of interest" description="Disordered" evidence="17">
    <location>
        <begin position="5354"/>
        <end position="5560"/>
    </location>
</feature>
<keyword evidence="10 16" id="KW-0175">Coiled coil</keyword>
<dbReference type="Pfam" id="PF18198">
    <property type="entry name" value="AAA_lid_11"/>
    <property type="match status" value="1"/>
</dbReference>
<feature type="domain" description="KH type-2" evidence="18">
    <location>
        <begin position="6408"/>
        <end position="6480"/>
    </location>
</feature>
<evidence type="ECO:0000256" key="5">
    <source>
        <dbReference type="ARBA" id="ARBA00022741"/>
    </source>
</evidence>
<feature type="region of interest" description="Disordered" evidence="17">
    <location>
        <begin position="5778"/>
        <end position="5797"/>
    </location>
</feature>
<gene>
    <name evidence="19" type="ORF">YYG_04440</name>
</gene>
<dbReference type="GO" id="GO:0005524">
    <property type="term" value="F:ATP binding"/>
    <property type="evidence" value="ECO:0007669"/>
    <property type="project" value="UniProtKB-KW"/>
</dbReference>
<dbReference type="GO" id="GO:0006412">
    <property type="term" value="P:translation"/>
    <property type="evidence" value="ECO:0007669"/>
    <property type="project" value="InterPro"/>
</dbReference>
<feature type="coiled-coil region" evidence="16">
    <location>
        <begin position="4113"/>
        <end position="4140"/>
    </location>
</feature>
<dbReference type="PANTHER" id="PTHR45703">
    <property type="entry name" value="DYNEIN HEAVY CHAIN"/>
    <property type="match status" value="1"/>
</dbReference>
<dbReference type="GO" id="GO:0005874">
    <property type="term" value="C:microtubule"/>
    <property type="evidence" value="ECO:0007669"/>
    <property type="project" value="UniProtKB-KW"/>
</dbReference>
<dbReference type="Gene3D" id="1.20.1270.280">
    <property type="match status" value="1"/>
</dbReference>
<dbReference type="eggNOG" id="KOG3595">
    <property type="taxonomic scope" value="Eukaryota"/>
</dbReference>
<keyword evidence="7 15" id="KW-0694">RNA-binding</keyword>
<name>W7AYD2_PLAVN</name>
<dbReference type="Gene3D" id="3.40.50.300">
    <property type="entry name" value="P-loop containing nucleotide triphosphate hydrolases"/>
    <property type="match status" value="8"/>
</dbReference>
<dbReference type="GO" id="GO:0030286">
    <property type="term" value="C:dynein complex"/>
    <property type="evidence" value="ECO:0007669"/>
    <property type="project" value="UniProtKB-KW"/>
</dbReference>
<feature type="compositionally biased region" description="Low complexity" evidence="17">
    <location>
        <begin position="5511"/>
        <end position="5520"/>
    </location>
</feature>
<dbReference type="Gene3D" id="3.30.1140.32">
    <property type="entry name" value="Ribosomal protein S3, C-terminal domain"/>
    <property type="match status" value="1"/>
</dbReference>
<dbReference type="InterPro" id="IPR043157">
    <property type="entry name" value="Dynein_AAA1S"/>
</dbReference>
<evidence type="ECO:0000256" key="17">
    <source>
        <dbReference type="SAM" id="MobiDB-lite"/>
    </source>
</evidence>
<dbReference type="Gene3D" id="1.20.58.1120">
    <property type="match status" value="1"/>
</dbReference>
<dbReference type="Pfam" id="PF12775">
    <property type="entry name" value="AAA_7"/>
    <property type="match status" value="1"/>
</dbReference>
<organism evidence="19 20">
    <name type="scientific">Plasmodium vinckei petteri</name>
    <dbReference type="NCBI Taxonomy" id="138298"/>
    <lineage>
        <taxon>Eukaryota</taxon>
        <taxon>Sar</taxon>
        <taxon>Alveolata</taxon>
        <taxon>Apicomplexa</taxon>
        <taxon>Aconoidasida</taxon>
        <taxon>Haemosporida</taxon>
        <taxon>Plasmodiidae</taxon>
        <taxon>Plasmodium</taxon>
        <taxon>Plasmodium (Vinckeia)</taxon>
    </lineage>
</organism>
<keyword evidence="11" id="KW-0505">Motor protein</keyword>
<dbReference type="GO" id="GO:0003735">
    <property type="term" value="F:structural constituent of ribosome"/>
    <property type="evidence" value="ECO:0007669"/>
    <property type="project" value="InterPro"/>
</dbReference>
<feature type="compositionally biased region" description="Low complexity" evidence="17">
    <location>
        <begin position="2013"/>
        <end position="2024"/>
    </location>
</feature>
<dbReference type="GO" id="GO:0007018">
    <property type="term" value="P:microtubule-based movement"/>
    <property type="evidence" value="ECO:0007669"/>
    <property type="project" value="InterPro"/>
</dbReference>
<dbReference type="InterPro" id="IPR027417">
    <property type="entry name" value="P-loop_NTPase"/>
</dbReference>
<feature type="region of interest" description="Disordered" evidence="17">
    <location>
        <begin position="2006"/>
        <end position="2029"/>
    </location>
</feature>
<feature type="compositionally biased region" description="Low complexity" evidence="17">
    <location>
        <begin position="5472"/>
        <end position="5481"/>
    </location>
</feature>
<feature type="compositionally biased region" description="Polar residues" evidence="17">
    <location>
        <begin position="5779"/>
        <end position="5793"/>
    </location>
</feature>
<evidence type="ECO:0000256" key="12">
    <source>
        <dbReference type="ARBA" id="ARBA00023212"/>
    </source>
</evidence>
<feature type="compositionally biased region" description="Acidic residues" evidence="17">
    <location>
        <begin position="5398"/>
        <end position="5451"/>
    </location>
</feature>
<feature type="compositionally biased region" description="Low complexity" evidence="17">
    <location>
        <begin position="5533"/>
        <end position="5556"/>
    </location>
</feature>
<dbReference type="Pfam" id="PF07650">
    <property type="entry name" value="KH_2"/>
    <property type="match status" value="1"/>
</dbReference>
<evidence type="ECO:0000256" key="3">
    <source>
        <dbReference type="ARBA" id="ARBA00022490"/>
    </source>
</evidence>
<evidence type="ECO:0000256" key="7">
    <source>
        <dbReference type="ARBA" id="ARBA00022884"/>
    </source>
</evidence>
<evidence type="ECO:0000256" key="15">
    <source>
        <dbReference type="PROSITE-ProRule" id="PRU00118"/>
    </source>
</evidence>
<dbReference type="FunFam" id="3.30.1140.32:FF:000005">
    <property type="entry name" value="40S ribosomal protein S3"/>
    <property type="match status" value="1"/>
</dbReference>
<keyword evidence="5" id="KW-0547">Nucleotide-binding</keyword>
<dbReference type="InterPro" id="IPR042228">
    <property type="entry name" value="Dynein_linker_3"/>
</dbReference>
<comment type="subcellular location">
    <subcellularLocation>
        <location evidence="1">Cytoplasm</location>
        <location evidence="1">Cytoskeleton</location>
    </subcellularLocation>
</comment>
<dbReference type="InterPro" id="IPR035699">
    <property type="entry name" value="AAA_6"/>
</dbReference>
<dbReference type="Pfam" id="PF17852">
    <property type="entry name" value="Dynein_AAA_lid"/>
    <property type="match status" value="1"/>
</dbReference>
<dbReference type="Gene3D" id="1.20.920.30">
    <property type="match status" value="1"/>
</dbReference>
<dbReference type="InterPro" id="IPR054354">
    <property type="entry name" value="DYNC2H1-like_lid"/>
</dbReference>
<dbReference type="InterPro" id="IPR043160">
    <property type="entry name" value="Dynein_C_barrel"/>
</dbReference>
<evidence type="ECO:0000313" key="19">
    <source>
        <dbReference type="EMBL" id="EUD70471.1"/>
    </source>
</evidence>
<evidence type="ECO:0000256" key="9">
    <source>
        <dbReference type="ARBA" id="ARBA00023017"/>
    </source>
</evidence>
<dbReference type="SUPFAM" id="SSF54814">
    <property type="entry name" value="Prokaryotic type KH domain (KH-domain type II)"/>
    <property type="match status" value="1"/>
</dbReference>
<dbReference type="NCBIfam" id="NF003219">
    <property type="entry name" value="PRK04191.1"/>
    <property type="match status" value="1"/>
</dbReference>
<evidence type="ECO:0000313" key="20">
    <source>
        <dbReference type="Proteomes" id="UP000030659"/>
    </source>
</evidence>
<dbReference type="InterPro" id="IPR041466">
    <property type="entry name" value="Dynein_AAA5_ext"/>
</dbReference>
<dbReference type="CDD" id="cd02413">
    <property type="entry name" value="KH-II_40S_S3"/>
    <property type="match status" value="1"/>
</dbReference>
<keyword evidence="12" id="KW-0206">Cytoskeleton</keyword>
<keyword evidence="9" id="KW-0243">Dynein</keyword>
<evidence type="ECO:0000259" key="18">
    <source>
        <dbReference type="PROSITE" id="PS50823"/>
    </source>
</evidence>
<dbReference type="FunFam" id="3.30.300.20:FF:000006">
    <property type="entry name" value="40S ribosomal protein S3"/>
    <property type="match status" value="1"/>
</dbReference>
<evidence type="ECO:0000256" key="6">
    <source>
        <dbReference type="ARBA" id="ARBA00022840"/>
    </source>
</evidence>
<dbReference type="Gene3D" id="3.30.300.20">
    <property type="match status" value="1"/>
</dbReference>
<feature type="compositionally biased region" description="Basic and acidic residues" evidence="17">
    <location>
        <begin position="5381"/>
        <end position="5390"/>
    </location>
</feature>
<evidence type="ECO:0000256" key="11">
    <source>
        <dbReference type="ARBA" id="ARBA00023175"/>
    </source>
</evidence>
<dbReference type="GO" id="GO:0005829">
    <property type="term" value="C:cytosol"/>
    <property type="evidence" value="ECO:0007669"/>
    <property type="project" value="UniProtKB-ARBA"/>
</dbReference>
<evidence type="ECO:0000256" key="16">
    <source>
        <dbReference type="SAM" id="Coils"/>
    </source>
</evidence>
<feature type="coiled-coil region" evidence="16">
    <location>
        <begin position="4530"/>
        <end position="4642"/>
    </location>
</feature>
<feature type="coiled-coil region" evidence="16">
    <location>
        <begin position="4757"/>
        <end position="4798"/>
    </location>
</feature>
<reference evidence="19 20" key="1">
    <citation type="submission" date="2013-02" db="EMBL/GenBank/DDBJ databases">
        <title>The Genome Sequence of Plasmodium vinckei petteri CR.</title>
        <authorList>
            <consortium name="The Broad Institute Genome Sequencing Platform"/>
            <consortium name="The Broad Institute Genome Sequencing Center for Infectious Disease"/>
            <person name="Neafsey D."/>
            <person name="Cheeseman I."/>
            <person name="Volkman S."/>
            <person name="Adams J."/>
            <person name="Walker B."/>
            <person name="Young S.K."/>
            <person name="Zeng Q."/>
            <person name="Gargeya S."/>
            <person name="Fitzgerald M."/>
            <person name="Haas B."/>
            <person name="Abouelleil A."/>
            <person name="Alvarado L."/>
            <person name="Arachchi H.M."/>
            <person name="Berlin A.M."/>
            <person name="Chapman S.B."/>
            <person name="Dewar J."/>
            <person name="Goldberg J."/>
            <person name="Griggs A."/>
            <person name="Gujja S."/>
            <person name="Hansen M."/>
            <person name="Howarth C."/>
            <person name="Imamovic A."/>
            <person name="Larimer J."/>
            <person name="McCowan C."/>
            <person name="Murphy C."/>
            <person name="Neiman D."/>
            <person name="Pearson M."/>
            <person name="Priest M."/>
            <person name="Roberts A."/>
            <person name="Saif S."/>
            <person name="Shea T."/>
            <person name="Sisk P."/>
            <person name="Sykes S."/>
            <person name="Wortman J."/>
            <person name="Nusbaum C."/>
            <person name="Birren B."/>
        </authorList>
    </citation>
    <scope>NUCLEOTIDE SEQUENCE [LARGE SCALE GENOMIC DNA]</scope>
    <source>
        <strain evidence="19 20">CR</strain>
    </source>
</reference>
<keyword evidence="8" id="KW-0689">Ribosomal protein</keyword>
<feature type="region of interest" description="Disordered" evidence="17">
    <location>
        <begin position="2137"/>
        <end position="2173"/>
    </location>
</feature>
<dbReference type="PANTHER" id="PTHR45703:SF36">
    <property type="entry name" value="DYNEIN HEAVY CHAIN, CYTOPLASMIC"/>
    <property type="match status" value="1"/>
</dbReference>
<dbReference type="GO" id="GO:0045505">
    <property type="term" value="F:dynein intermediate chain binding"/>
    <property type="evidence" value="ECO:0007669"/>
    <property type="project" value="InterPro"/>
</dbReference>